<dbReference type="GO" id="GO:0050660">
    <property type="term" value="F:flavin adenine dinucleotide binding"/>
    <property type="evidence" value="ECO:0007669"/>
    <property type="project" value="InterPro"/>
</dbReference>
<dbReference type="InterPro" id="IPR000172">
    <property type="entry name" value="GMC_OxRdtase_N"/>
</dbReference>
<comment type="cofactor">
    <cofactor evidence="1 5">
        <name>FAD</name>
        <dbReference type="ChEBI" id="CHEBI:57692"/>
    </cofactor>
</comment>
<keyword evidence="4 5" id="KW-0274">FAD</keyword>
<feature type="domain" description="Glucose-methanol-choline oxidoreductase N-terminal" evidence="6">
    <location>
        <begin position="279"/>
        <end position="293"/>
    </location>
</feature>
<feature type="binding site" evidence="5">
    <location>
        <position position="242"/>
    </location>
    <ligand>
        <name>FAD</name>
        <dbReference type="ChEBI" id="CHEBI:57692"/>
    </ligand>
</feature>
<dbReference type="SUPFAM" id="SSF51905">
    <property type="entry name" value="FAD/NAD(P)-binding domain"/>
    <property type="match status" value="1"/>
</dbReference>
<dbReference type="InParanoid" id="A0A7R8UTE1"/>
<dbReference type="PIRSF" id="PIRSF000137">
    <property type="entry name" value="Alcohol_oxidase"/>
    <property type="match status" value="1"/>
</dbReference>
<reference evidence="7 8" key="1">
    <citation type="submission" date="2020-11" db="EMBL/GenBank/DDBJ databases">
        <authorList>
            <person name="Wallbank WR R."/>
            <person name="Pardo Diaz C."/>
            <person name="Kozak K."/>
            <person name="Martin S."/>
            <person name="Jiggins C."/>
            <person name="Moest M."/>
            <person name="Warren A I."/>
            <person name="Generalovic N T."/>
            <person name="Byers J.R.P. K."/>
            <person name="Montejo-Kovacevich G."/>
            <person name="Yen C E."/>
        </authorList>
    </citation>
    <scope>NUCLEOTIDE SEQUENCE [LARGE SCALE GENOMIC DNA]</scope>
</reference>
<gene>
    <name evidence="7" type="ORF">HERILL_LOCUS9424</name>
</gene>
<dbReference type="Proteomes" id="UP000594454">
    <property type="component" value="Chromosome 4"/>
</dbReference>
<evidence type="ECO:0000313" key="7">
    <source>
        <dbReference type="EMBL" id="CAD7086667.1"/>
    </source>
</evidence>
<evidence type="ECO:0000256" key="3">
    <source>
        <dbReference type="ARBA" id="ARBA00022630"/>
    </source>
</evidence>
<evidence type="ECO:0000259" key="6">
    <source>
        <dbReference type="PROSITE" id="PS00624"/>
    </source>
</evidence>
<dbReference type="SUPFAM" id="SSF54373">
    <property type="entry name" value="FAD-linked reductases, C-terminal domain"/>
    <property type="match status" value="1"/>
</dbReference>
<dbReference type="InterPro" id="IPR036188">
    <property type="entry name" value="FAD/NAD-bd_sf"/>
</dbReference>
<dbReference type="InterPro" id="IPR007867">
    <property type="entry name" value="GMC_OxRtase_C"/>
</dbReference>
<comment type="similarity">
    <text evidence="2">Belongs to the GMC oxidoreductase family.</text>
</comment>
<evidence type="ECO:0000256" key="1">
    <source>
        <dbReference type="ARBA" id="ARBA00001974"/>
    </source>
</evidence>
<accession>A0A7R8UTE1</accession>
<protein>
    <recommendedName>
        <fullName evidence="6">Glucose-methanol-choline oxidoreductase N-terminal domain-containing protein</fullName>
    </recommendedName>
</protein>
<evidence type="ECO:0000313" key="8">
    <source>
        <dbReference type="Proteomes" id="UP000594454"/>
    </source>
</evidence>
<dbReference type="PROSITE" id="PS00624">
    <property type="entry name" value="GMC_OXRED_2"/>
    <property type="match status" value="1"/>
</dbReference>
<dbReference type="Gene3D" id="3.50.50.60">
    <property type="entry name" value="FAD/NAD(P)-binding domain"/>
    <property type="match status" value="1"/>
</dbReference>
<sequence length="575" mass="64378">MHCNTSPLDMWPPDQGEEAVKNGFEKYDFIVVGAGSAGSVVASRLAENPDHRVLLLEAGSNPPMESEIPGLAFTLLGTKYDWKYETTTNSLSCLGSEGESCTWHKGKTLGGSSAIDYMNYHRGNSKDYDLWEDEGNPSWSWRDILSFFKKSQNFKGDNSYDVHGTGGPITVEPCISSKHDQYMLLEASAELGYSQVTDFVPGQNLGFGFLPCTMDNGRRVSTARAYLLEERPNLHIVRDAYVHKIEFDAEMKATSVKLKINSTHELEADATKEIILSAGAIETPKLLMLSGIGPQTQLRLMGIPVLKDLPVGENLQDHCSVSLFLKYQPVQYLSKEKQLLDEVYNQWIHHNGAYGNAALDIAGFISTKRSTRYPDVQYQFIPMANSSQASIGFKSNIQASFERIPDSYRILKIDVGLLRPRSRGHVRLESKDITKPPIIIPNTFQKDSDLKTIVRGIKEIADFERTKSFERVHARIIRINLPACDLFRYKSTKYWECYAKYMTSSMYHAAGTARMGPDRDIHAVVDPELRVKGTKGLRVADASIFPNIVSGNLNPPTIMVGEKAAEFIKDAWRQP</sequence>
<dbReference type="Pfam" id="PF00732">
    <property type="entry name" value="GMC_oxred_N"/>
    <property type="match status" value="1"/>
</dbReference>
<dbReference type="PANTHER" id="PTHR11552:SF147">
    <property type="entry name" value="CHOLINE DEHYDROGENASE, MITOCHONDRIAL"/>
    <property type="match status" value="1"/>
</dbReference>
<dbReference type="GO" id="GO:0016614">
    <property type="term" value="F:oxidoreductase activity, acting on CH-OH group of donors"/>
    <property type="evidence" value="ECO:0007669"/>
    <property type="project" value="InterPro"/>
</dbReference>
<dbReference type="InterPro" id="IPR012132">
    <property type="entry name" value="GMC_OxRdtase"/>
</dbReference>
<name>A0A7R8UTE1_HERIL</name>
<evidence type="ECO:0000256" key="4">
    <source>
        <dbReference type="ARBA" id="ARBA00022827"/>
    </source>
</evidence>
<keyword evidence="3" id="KW-0285">Flavoprotein</keyword>
<dbReference type="EMBL" id="LR899012">
    <property type="protein sequence ID" value="CAD7086667.1"/>
    <property type="molecule type" value="Genomic_DNA"/>
</dbReference>
<dbReference type="AlphaFoldDB" id="A0A7R8UTE1"/>
<dbReference type="PANTHER" id="PTHR11552">
    <property type="entry name" value="GLUCOSE-METHANOL-CHOLINE GMC OXIDOREDUCTASE"/>
    <property type="match status" value="1"/>
</dbReference>
<evidence type="ECO:0000256" key="5">
    <source>
        <dbReference type="PIRSR" id="PIRSR000137-2"/>
    </source>
</evidence>
<keyword evidence="8" id="KW-1185">Reference proteome</keyword>
<dbReference type="Gene3D" id="3.30.560.10">
    <property type="entry name" value="Glucose Oxidase, domain 3"/>
    <property type="match status" value="1"/>
</dbReference>
<evidence type="ECO:0000256" key="2">
    <source>
        <dbReference type="ARBA" id="ARBA00010790"/>
    </source>
</evidence>
<dbReference type="Pfam" id="PF05199">
    <property type="entry name" value="GMC_oxred_C"/>
    <property type="match status" value="1"/>
</dbReference>
<dbReference type="OrthoDB" id="269227at2759"/>
<organism evidence="7 8">
    <name type="scientific">Hermetia illucens</name>
    <name type="common">Black soldier fly</name>
    <dbReference type="NCBI Taxonomy" id="343691"/>
    <lineage>
        <taxon>Eukaryota</taxon>
        <taxon>Metazoa</taxon>
        <taxon>Ecdysozoa</taxon>
        <taxon>Arthropoda</taxon>
        <taxon>Hexapoda</taxon>
        <taxon>Insecta</taxon>
        <taxon>Pterygota</taxon>
        <taxon>Neoptera</taxon>
        <taxon>Endopterygota</taxon>
        <taxon>Diptera</taxon>
        <taxon>Brachycera</taxon>
        <taxon>Stratiomyomorpha</taxon>
        <taxon>Stratiomyidae</taxon>
        <taxon>Hermetiinae</taxon>
        <taxon>Hermetia</taxon>
    </lineage>
</organism>
<proteinExistence type="inferred from homology"/>